<sequence>MCACSTAGADWCQSGEEEAVGTQTFDRGGLSSSGREAEARSPPPVLGSISRSEFDRLWHTNAAWLRIGGHTNGAGLGEADEETSSESSPEVSSSSLFSLSADAAPPCLSSDNFCPPHLDDLTNRQVHHSPSASLTLETGCCRSWLPGQHVPDDWAGLGDRETSEAEEATNHVSRWTDNVGGQQLPSRAHDHSRAGFLPVYAVAPDSQQQQQQTHSCRVVYSTGSPRPNSETVLEAGLAVYGDLSGRQQARRISLPNPGVLVLQSSGQALTTPPSTASSSLTRKRSDLLVGPISASRLSPLARTTSSTAPTTAQLVTVQNGLLLQPASRHQHHYQHDDQYHQYHKHDKQQQQQQQQQLIELERVLTEVDEVAASIKQTRNCRRVRWPKDDRGEEVKKRGEADEVRPAGRMAGLFGPQRWSLASSNATASAGCSEHDVPLARGRVYTELAERFERQLGEIPAGRRSSFEAVYHPQMASENLAYELAEPIRRPERMTSTDSLDIPVAVAVAVAVGSTSSPIQRLDARAARRSPSPCSTLRQLEAAAEATRTRHFASRSTLSSLTSLGSLATTQPPLPVPLPLPLPVAVLSRSEAGLSSRRASTPTPLVHAPPLCRPFSFASPTSGISVNSANWQHSDNSAASTSSVTSAPSTLSGGADHPPRDTPASLWPHLPPSSRTIGVASSPRRPPSSQQTAPLSILPIRPSSGSPTEAISLDATSNINSATATGTDCCSCNCSCSCSFACACGRAASSQAVSLQPGTGCGTCCRLIGPARSAICPAYRSHSQSDVSRLIALTEAADRRAPHVRVSTVETGAVVTASWWAQRQHRSRFSRNTRPTGTGVEIDASSTGRTPPPAPVDPVTDRPRAPTRARPHRPHLPHR</sequence>
<feature type="region of interest" description="Disordered" evidence="1">
    <location>
        <begin position="627"/>
        <end position="708"/>
    </location>
</feature>
<feature type="compositionally biased region" description="Low complexity" evidence="1">
    <location>
        <begin position="633"/>
        <end position="651"/>
    </location>
</feature>
<organism evidence="2 3">
    <name type="scientific">Protopolystoma xenopodis</name>
    <dbReference type="NCBI Taxonomy" id="117903"/>
    <lineage>
        <taxon>Eukaryota</taxon>
        <taxon>Metazoa</taxon>
        <taxon>Spiralia</taxon>
        <taxon>Lophotrochozoa</taxon>
        <taxon>Platyhelminthes</taxon>
        <taxon>Monogenea</taxon>
        <taxon>Polyopisthocotylea</taxon>
        <taxon>Polystomatidea</taxon>
        <taxon>Polystomatidae</taxon>
        <taxon>Protopolystoma</taxon>
    </lineage>
</organism>
<evidence type="ECO:0000313" key="3">
    <source>
        <dbReference type="Proteomes" id="UP000784294"/>
    </source>
</evidence>
<feature type="region of interest" description="Disordered" evidence="1">
    <location>
        <begin position="73"/>
        <end position="96"/>
    </location>
</feature>
<proteinExistence type="predicted"/>
<dbReference type="EMBL" id="CAAALY010247731">
    <property type="protein sequence ID" value="VEL34470.1"/>
    <property type="molecule type" value="Genomic_DNA"/>
</dbReference>
<comment type="caution">
    <text evidence="2">The sequence shown here is derived from an EMBL/GenBank/DDBJ whole genome shotgun (WGS) entry which is preliminary data.</text>
</comment>
<evidence type="ECO:0000313" key="2">
    <source>
        <dbReference type="EMBL" id="VEL34470.1"/>
    </source>
</evidence>
<dbReference type="AlphaFoldDB" id="A0A448XE42"/>
<feature type="compositionally biased region" description="Polar residues" evidence="1">
    <location>
        <begin position="21"/>
        <end position="34"/>
    </location>
</feature>
<gene>
    <name evidence="2" type="ORF">PXEA_LOCUS27910</name>
</gene>
<keyword evidence="3" id="KW-1185">Reference proteome</keyword>
<feature type="compositionally biased region" description="Low complexity" evidence="1">
    <location>
        <begin position="85"/>
        <end position="96"/>
    </location>
</feature>
<feature type="region of interest" description="Disordered" evidence="1">
    <location>
        <begin position="823"/>
        <end position="878"/>
    </location>
</feature>
<feature type="region of interest" description="Disordered" evidence="1">
    <location>
        <begin position="1"/>
        <end position="48"/>
    </location>
</feature>
<protein>
    <submittedName>
        <fullName evidence="2">Uncharacterized protein</fullName>
    </submittedName>
</protein>
<feature type="non-terminal residue" evidence="2">
    <location>
        <position position="878"/>
    </location>
</feature>
<dbReference type="Proteomes" id="UP000784294">
    <property type="component" value="Unassembled WGS sequence"/>
</dbReference>
<accession>A0A448XE42</accession>
<feature type="compositionally biased region" description="Basic residues" evidence="1">
    <location>
        <begin position="864"/>
        <end position="878"/>
    </location>
</feature>
<evidence type="ECO:0000256" key="1">
    <source>
        <dbReference type="SAM" id="MobiDB-lite"/>
    </source>
</evidence>
<feature type="region of interest" description="Disordered" evidence="1">
    <location>
        <begin position="327"/>
        <end position="354"/>
    </location>
</feature>
<name>A0A448XE42_9PLAT</name>
<reference evidence="2" key="1">
    <citation type="submission" date="2018-11" db="EMBL/GenBank/DDBJ databases">
        <authorList>
            <consortium name="Pathogen Informatics"/>
        </authorList>
    </citation>
    <scope>NUCLEOTIDE SEQUENCE</scope>
</reference>